<accession>A0A8J7H276</accession>
<dbReference type="GO" id="GO:0070681">
    <property type="term" value="P:glutaminyl-tRNAGln biosynthesis via transamidation"/>
    <property type="evidence" value="ECO:0007669"/>
    <property type="project" value="TreeGrafter"/>
</dbReference>
<evidence type="ECO:0000256" key="2">
    <source>
        <dbReference type="ARBA" id="ARBA00011123"/>
    </source>
</evidence>
<keyword evidence="6" id="KW-0436">Ligase</keyword>
<reference evidence="7" key="1">
    <citation type="submission" date="2020-12" db="EMBL/GenBank/DDBJ databases">
        <title>M. sibirica DSM 26468T genome.</title>
        <authorList>
            <person name="Thieme N."/>
            <person name="Rettenmaier R."/>
            <person name="Zverlov V."/>
            <person name="Liebl W."/>
        </authorList>
    </citation>
    <scope>NUCLEOTIDE SEQUENCE</scope>
    <source>
        <strain evidence="7">DSM 26468</strain>
    </source>
</reference>
<dbReference type="Gene3D" id="1.10.20.60">
    <property type="entry name" value="Glu-tRNAGln amidotransferase C subunit, N-terminal domain"/>
    <property type="match status" value="1"/>
</dbReference>
<dbReference type="Proteomes" id="UP000623269">
    <property type="component" value="Unassembled WGS sequence"/>
</dbReference>
<proteinExistence type="inferred from homology"/>
<evidence type="ECO:0000313" key="7">
    <source>
        <dbReference type="EMBL" id="MBH1940530.1"/>
    </source>
</evidence>
<dbReference type="InterPro" id="IPR003837">
    <property type="entry name" value="GatC"/>
</dbReference>
<dbReference type="EMBL" id="JAEAGR010000005">
    <property type="protein sequence ID" value="MBH1940530.1"/>
    <property type="molecule type" value="Genomic_DNA"/>
</dbReference>
<comment type="catalytic activity">
    <reaction evidence="4 6">
        <text>L-aspartyl-tRNA(Asn) + L-glutamine + ATP + H2O = L-asparaginyl-tRNA(Asn) + L-glutamate + ADP + phosphate + 2 H(+)</text>
        <dbReference type="Rhea" id="RHEA:14513"/>
        <dbReference type="Rhea" id="RHEA-COMP:9674"/>
        <dbReference type="Rhea" id="RHEA-COMP:9677"/>
        <dbReference type="ChEBI" id="CHEBI:15377"/>
        <dbReference type="ChEBI" id="CHEBI:15378"/>
        <dbReference type="ChEBI" id="CHEBI:29985"/>
        <dbReference type="ChEBI" id="CHEBI:30616"/>
        <dbReference type="ChEBI" id="CHEBI:43474"/>
        <dbReference type="ChEBI" id="CHEBI:58359"/>
        <dbReference type="ChEBI" id="CHEBI:78515"/>
        <dbReference type="ChEBI" id="CHEBI:78516"/>
        <dbReference type="ChEBI" id="CHEBI:456216"/>
    </reaction>
</comment>
<name>A0A8J7H276_9FIRM</name>
<dbReference type="InterPro" id="IPR036113">
    <property type="entry name" value="Asp/Glu-ADT_sf_sub_c"/>
</dbReference>
<gene>
    <name evidence="6 7" type="primary">gatC</name>
    <name evidence="7" type="ORF">I5677_06480</name>
</gene>
<evidence type="ECO:0000256" key="4">
    <source>
        <dbReference type="ARBA" id="ARBA00047380"/>
    </source>
</evidence>
<dbReference type="PANTHER" id="PTHR15004:SF0">
    <property type="entry name" value="GLUTAMYL-TRNA(GLN) AMIDOTRANSFERASE SUBUNIT C, MITOCHONDRIAL"/>
    <property type="match status" value="1"/>
</dbReference>
<dbReference type="GO" id="GO:0050567">
    <property type="term" value="F:glutaminyl-tRNA synthase (glutamine-hydrolyzing) activity"/>
    <property type="evidence" value="ECO:0007669"/>
    <property type="project" value="UniProtKB-UniRule"/>
</dbReference>
<dbReference type="EC" id="6.3.5.-" evidence="6"/>
<comment type="similarity">
    <text evidence="1 6">Belongs to the GatC family.</text>
</comment>
<protein>
    <recommendedName>
        <fullName evidence="6">Aspartyl/glutamyl-tRNA(Asn/Gln) amidotransferase subunit C</fullName>
        <shortName evidence="6">Asp/Glu-ADT subunit C</shortName>
        <ecNumber evidence="6">6.3.5.-</ecNumber>
    </recommendedName>
</protein>
<dbReference type="NCBIfam" id="TIGR00135">
    <property type="entry name" value="gatC"/>
    <property type="match status" value="1"/>
</dbReference>
<evidence type="ECO:0000256" key="1">
    <source>
        <dbReference type="ARBA" id="ARBA00010757"/>
    </source>
</evidence>
<comment type="caution">
    <text evidence="7">The sequence shown here is derived from an EMBL/GenBank/DDBJ whole genome shotgun (WGS) entry which is preliminary data.</text>
</comment>
<organism evidence="7 8">
    <name type="scientific">Mobilitalea sibirica</name>
    <dbReference type="NCBI Taxonomy" id="1462919"/>
    <lineage>
        <taxon>Bacteria</taxon>
        <taxon>Bacillati</taxon>
        <taxon>Bacillota</taxon>
        <taxon>Clostridia</taxon>
        <taxon>Lachnospirales</taxon>
        <taxon>Lachnospiraceae</taxon>
        <taxon>Mobilitalea</taxon>
    </lineage>
</organism>
<comment type="subunit">
    <text evidence="2 6">Heterotrimer of A, B and C subunits.</text>
</comment>
<evidence type="ECO:0000256" key="6">
    <source>
        <dbReference type="HAMAP-Rule" id="MF_00122"/>
    </source>
</evidence>
<comment type="function">
    <text evidence="3 6">Allows the formation of correctly charged Asn-tRNA(Asn) or Gln-tRNA(Gln) through the transamidation of misacylated Asp-tRNA(Asn) or Glu-tRNA(Gln) in organisms which lack either or both of asparaginyl-tRNA or glutaminyl-tRNA synthetases. The reaction takes place in the presence of glutamine and ATP through an activated phospho-Asp-tRNA(Asn) or phospho-Glu-tRNA(Gln).</text>
</comment>
<dbReference type="GO" id="GO:0006450">
    <property type="term" value="P:regulation of translational fidelity"/>
    <property type="evidence" value="ECO:0007669"/>
    <property type="project" value="InterPro"/>
</dbReference>
<dbReference type="PANTHER" id="PTHR15004">
    <property type="entry name" value="GLUTAMYL-TRNA(GLN) AMIDOTRANSFERASE SUBUNIT C, MITOCHONDRIAL"/>
    <property type="match status" value="1"/>
</dbReference>
<keyword evidence="6" id="KW-0067">ATP-binding</keyword>
<dbReference type="GO" id="GO:0005524">
    <property type="term" value="F:ATP binding"/>
    <property type="evidence" value="ECO:0007669"/>
    <property type="project" value="UniProtKB-KW"/>
</dbReference>
<dbReference type="GO" id="GO:0006412">
    <property type="term" value="P:translation"/>
    <property type="evidence" value="ECO:0007669"/>
    <property type="project" value="UniProtKB-UniRule"/>
</dbReference>
<keyword evidence="6" id="KW-0547">Nucleotide-binding</keyword>
<evidence type="ECO:0000256" key="5">
    <source>
        <dbReference type="ARBA" id="ARBA00047913"/>
    </source>
</evidence>
<keyword evidence="6" id="KW-0648">Protein biosynthesis</keyword>
<dbReference type="HAMAP" id="MF_00122">
    <property type="entry name" value="GatC"/>
    <property type="match status" value="1"/>
</dbReference>
<evidence type="ECO:0000313" key="8">
    <source>
        <dbReference type="Proteomes" id="UP000623269"/>
    </source>
</evidence>
<dbReference type="AlphaFoldDB" id="A0A8J7H276"/>
<keyword evidence="8" id="KW-1185">Reference proteome</keyword>
<sequence length="95" mass="10789">MKITEDTIQYVAALAKLSVTEGEKKKIAKDLEDILDYMEIMNQLDTEGVEPMSHVLPVKNIFREDVVINENNREELLKNAPKQKDGSFAVPKTVE</sequence>
<comment type="catalytic activity">
    <reaction evidence="5 6">
        <text>L-glutamyl-tRNA(Gln) + L-glutamine + ATP + H2O = L-glutaminyl-tRNA(Gln) + L-glutamate + ADP + phosphate + H(+)</text>
        <dbReference type="Rhea" id="RHEA:17521"/>
        <dbReference type="Rhea" id="RHEA-COMP:9681"/>
        <dbReference type="Rhea" id="RHEA-COMP:9684"/>
        <dbReference type="ChEBI" id="CHEBI:15377"/>
        <dbReference type="ChEBI" id="CHEBI:15378"/>
        <dbReference type="ChEBI" id="CHEBI:29985"/>
        <dbReference type="ChEBI" id="CHEBI:30616"/>
        <dbReference type="ChEBI" id="CHEBI:43474"/>
        <dbReference type="ChEBI" id="CHEBI:58359"/>
        <dbReference type="ChEBI" id="CHEBI:78520"/>
        <dbReference type="ChEBI" id="CHEBI:78521"/>
        <dbReference type="ChEBI" id="CHEBI:456216"/>
    </reaction>
</comment>
<dbReference type="SUPFAM" id="SSF141000">
    <property type="entry name" value="Glu-tRNAGln amidotransferase C subunit"/>
    <property type="match status" value="1"/>
</dbReference>
<evidence type="ECO:0000256" key="3">
    <source>
        <dbReference type="ARBA" id="ARBA00024799"/>
    </source>
</evidence>
<dbReference type="Pfam" id="PF02686">
    <property type="entry name" value="GatC"/>
    <property type="match status" value="1"/>
</dbReference>
<dbReference type="RefSeq" id="WP_197660755.1">
    <property type="nucleotide sequence ID" value="NZ_JAEAGR010000005.1"/>
</dbReference>